<evidence type="ECO:0000259" key="2">
    <source>
        <dbReference type="SMART" id="SM00409"/>
    </source>
</evidence>
<dbReference type="InterPro" id="IPR003599">
    <property type="entry name" value="Ig_sub"/>
</dbReference>
<dbReference type="InterPro" id="IPR036179">
    <property type="entry name" value="Ig-like_dom_sf"/>
</dbReference>
<evidence type="ECO:0000313" key="4">
    <source>
        <dbReference type="Proteomes" id="UP000694427"/>
    </source>
</evidence>
<dbReference type="InterPro" id="IPR013783">
    <property type="entry name" value="Ig-like_fold"/>
</dbReference>
<accession>A0A8C1KK05</accession>
<feature type="domain" description="Immunoglobulin" evidence="2">
    <location>
        <begin position="207"/>
        <end position="309"/>
    </location>
</feature>
<feature type="transmembrane region" description="Helical" evidence="1">
    <location>
        <begin position="317"/>
        <end position="337"/>
    </location>
</feature>
<keyword evidence="4" id="KW-1185">Reference proteome</keyword>
<organism evidence="3 4">
    <name type="scientific">Cyprinus carpio</name>
    <name type="common">Common carp</name>
    <dbReference type="NCBI Taxonomy" id="7962"/>
    <lineage>
        <taxon>Eukaryota</taxon>
        <taxon>Metazoa</taxon>
        <taxon>Chordata</taxon>
        <taxon>Craniata</taxon>
        <taxon>Vertebrata</taxon>
        <taxon>Euteleostomi</taxon>
        <taxon>Actinopterygii</taxon>
        <taxon>Neopterygii</taxon>
        <taxon>Teleostei</taxon>
        <taxon>Ostariophysi</taxon>
        <taxon>Cypriniformes</taxon>
        <taxon>Cyprinidae</taxon>
        <taxon>Cyprininae</taxon>
        <taxon>Cyprinus</taxon>
    </lineage>
</organism>
<name>A0A8C1KK05_CYPCA</name>
<dbReference type="AlphaFoldDB" id="A0A8C1KK05"/>
<protein>
    <recommendedName>
        <fullName evidence="2">Immunoglobulin domain-containing protein</fullName>
    </recommendedName>
</protein>
<reference evidence="3" key="1">
    <citation type="submission" date="2025-08" db="UniProtKB">
        <authorList>
            <consortium name="Ensembl"/>
        </authorList>
    </citation>
    <scope>IDENTIFICATION</scope>
</reference>
<evidence type="ECO:0000313" key="3">
    <source>
        <dbReference type="Ensembl" id="ENSCCRP00010048539.1"/>
    </source>
</evidence>
<dbReference type="Proteomes" id="UP000694427">
    <property type="component" value="Unplaced"/>
</dbReference>
<proteinExistence type="predicted"/>
<keyword evidence="1" id="KW-0472">Membrane</keyword>
<reference evidence="3" key="2">
    <citation type="submission" date="2025-09" db="UniProtKB">
        <authorList>
            <consortium name="Ensembl"/>
        </authorList>
    </citation>
    <scope>IDENTIFICATION</scope>
</reference>
<keyword evidence="1" id="KW-1133">Transmembrane helix</keyword>
<evidence type="ECO:0000256" key="1">
    <source>
        <dbReference type="SAM" id="Phobius"/>
    </source>
</evidence>
<sequence length="392" mass="44446">MLYSILSQAVTTQTVVKRKSNSCKAHKRWTQSLTRVSDSFNLEQTRFSLYRFTLNHRRGSTLQISLVILFQTSDLLKKMFYSFVFCSLCFWHLAVFCDAVQMISVMDGHSVTLQTNTEIQKEDLLMWKFGAEKSLIAEINAEAGSFNTYDVPDGRFRDRLELDKKTGSLTITNTTTEHAGLYLITISGKTVTEYRFNVTVYVFCKGMKTVSVMEGDSVTLQTNVTEIQKEDLLMWKFGAEKSLIAEINAEARRFNTYDVPDGRFRDRLQLDHQTGSLTITNIRTEHAGHYEVIISGKTVTEYRFSVMVYGTAHVNPVLISTVATGSLLTIAVVWIFCICKRLRKTAEEVQSCEEQVTYADPTYCNQNSPKTRVKEEGEVVYGGVTISSSLSH</sequence>
<dbReference type="Ensembl" id="ENSCCRT00010053198.1">
    <property type="protein sequence ID" value="ENSCCRP00010048539.1"/>
    <property type="gene ID" value="ENSCCRG00010020533.1"/>
</dbReference>
<dbReference type="PANTHER" id="PTHR21063:SF4">
    <property type="entry name" value="CD48 ANTIGEN-RELATED"/>
    <property type="match status" value="1"/>
</dbReference>
<dbReference type="PANTHER" id="PTHR21063">
    <property type="entry name" value="LFA-3"/>
    <property type="match status" value="1"/>
</dbReference>
<feature type="domain" description="Immunoglobulin" evidence="2">
    <location>
        <begin position="100"/>
        <end position="203"/>
    </location>
</feature>
<dbReference type="Gene3D" id="2.60.40.10">
    <property type="entry name" value="Immunoglobulins"/>
    <property type="match status" value="2"/>
</dbReference>
<dbReference type="SUPFAM" id="SSF48726">
    <property type="entry name" value="Immunoglobulin"/>
    <property type="match status" value="2"/>
</dbReference>
<dbReference type="SMART" id="SM00409">
    <property type="entry name" value="IG"/>
    <property type="match status" value="2"/>
</dbReference>
<keyword evidence="1" id="KW-0812">Transmembrane</keyword>
<dbReference type="FunFam" id="2.60.40.10:FF:002431">
    <property type="entry name" value="Si:ch211-222k6.3"/>
    <property type="match status" value="2"/>
</dbReference>